<dbReference type="InterPro" id="IPR017777">
    <property type="entry name" value="ABC_urea-bd_UrtA"/>
</dbReference>
<keyword evidence="2" id="KW-0675">Receptor</keyword>
<dbReference type="EMBL" id="AP013066">
    <property type="protein sequence ID" value="BAN34071.1"/>
    <property type="molecule type" value="Genomic_DNA"/>
</dbReference>
<keyword evidence="3" id="KW-1185">Reference proteome</keyword>
<reference evidence="2 3" key="1">
    <citation type="journal article" date="2012" name="Appl. Environ. Microbiol.">
        <title>Draft genome sequence of a psychrotolerant sulfur-oxidizing bacterium, Sulfuricella denitrificans skB26, and proteomic insights into cold adaptation.</title>
        <authorList>
            <person name="Watanabe T."/>
            <person name="Kojima H."/>
            <person name="Fukui M."/>
        </authorList>
    </citation>
    <scope>NUCLEOTIDE SEQUENCE [LARGE SCALE GENOMIC DNA]</scope>
    <source>
        <strain evidence="3">skB26</strain>
    </source>
</reference>
<dbReference type="PANTHER" id="PTHR47628:SF1">
    <property type="entry name" value="ALIPHATIC AMIDASE EXPRESSION-REGULATING PROTEIN"/>
    <property type="match status" value="1"/>
</dbReference>
<dbReference type="HOGENOM" id="CLU_027128_1_1_4"/>
<organism evidence="2 3">
    <name type="scientific">Sulfuricella denitrificans (strain DSM 22764 / NBRC 105220 / skB26)</name>
    <dbReference type="NCBI Taxonomy" id="1163617"/>
    <lineage>
        <taxon>Bacteria</taxon>
        <taxon>Pseudomonadati</taxon>
        <taxon>Pseudomonadota</taxon>
        <taxon>Betaproteobacteria</taxon>
        <taxon>Nitrosomonadales</taxon>
        <taxon>Sulfuricellaceae</taxon>
        <taxon>Sulfuricella</taxon>
    </lineage>
</organism>
<dbReference type="Gene3D" id="3.40.50.2300">
    <property type="match status" value="2"/>
</dbReference>
<dbReference type="OrthoDB" id="5288800at2"/>
<evidence type="ECO:0000313" key="3">
    <source>
        <dbReference type="Proteomes" id="UP000015559"/>
    </source>
</evidence>
<dbReference type="RefSeq" id="WP_009206983.1">
    <property type="nucleotide sequence ID" value="NC_022357.1"/>
</dbReference>
<proteinExistence type="predicted"/>
<keyword evidence="1" id="KW-1133">Transmembrane helix</keyword>
<evidence type="ECO:0000313" key="2">
    <source>
        <dbReference type="EMBL" id="BAN34071.1"/>
    </source>
</evidence>
<dbReference type="SUPFAM" id="SSF53822">
    <property type="entry name" value="Periplasmic binding protein-like I"/>
    <property type="match status" value="1"/>
</dbReference>
<dbReference type="eggNOG" id="COG0683">
    <property type="taxonomic scope" value="Bacteria"/>
</dbReference>
<feature type="transmembrane region" description="Helical" evidence="1">
    <location>
        <begin position="7"/>
        <end position="26"/>
    </location>
</feature>
<dbReference type="PANTHER" id="PTHR47628">
    <property type="match status" value="1"/>
</dbReference>
<dbReference type="STRING" id="1163617.SCD_n00222"/>
<dbReference type="InterPro" id="IPR028082">
    <property type="entry name" value="Peripla_BP_I"/>
</dbReference>
<dbReference type="Pfam" id="PF13433">
    <property type="entry name" value="Peripla_BP_5"/>
    <property type="match status" value="1"/>
</dbReference>
<accession>S6AE97</accession>
<sequence length="410" mass="45326">MKFNRLFLVGRIVLVILVIYALITWWQQSAPPPNIRIGVLHSLTGTMAASEKPLVNTLRLAIEEANAAGGIMGQKIEAVVVDCRSDSTYCAQQAERLITEEKVSALFGCWTSACRKAVKPVVEKHHHLLFYPVQYEGMEMSPNIIYTGAAPNQQIIPGVHWALENLGKRVYLVGSDYVFPRMANIIIKDLLTAQGAVLTGERYLPLGESAMETVVADIARQRPDVVLNTLNGDSNAHFFAALGKAGLAHLPLVSFSVTEATMKAWGGAQLSQHYAVWSYFQSLPGEKNRRFVAAFQARLGADRMTDDPMEAAYIGLHLWVQAAREAGSAEPAKVQRTILRQTLNAPEGMVAIDPDTRHLWKTPRIGKVRPDGQFDIVWDAGQALEPAPFPSYRFRDEWLQLLQSAEGAQP</sequence>
<dbReference type="KEGG" id="sdr:SCD_n00222"/>
<dbReference type="CDD" id="cd06355">
    <property type="entry name" value="PBP1_FmdD-like"/>
    <property type="match status" value="1"/>
</dbReference>
<dbReference type="AlphaFoldDB" id="S6AE97"/>
<gene>
    <name evidence="2" type="ORF">SCD_n00222</name>
</gene>
<evidence type="ECO:0000256" key="1">
    <source>
        <dbReference type="SAM" id="Phobius"/>
    </source>
</evidence>
<protein>
    <submittedName>
        <fullName evidence="2">Extracellular ligand-binding receptor</fullName>
    </submittedName>
</protein>
<dbReference type="Proteomes" id="UP000015559">
    <property type="component" value="Chromosome"/>
</dbReference>
<keyword evidence="1" id="KW-0472">Membrane</keyword>
<keyword evidence="1" id="KW-0812">Transmembrane</keyword>
<name>S6AE97_SULDS</name>